<evidence type="ECO:0000313" key="2">
    <source>
        <dbReference type="Proteomes" id="UP000798662"/>
    </source>
</evidence>
<organism evidence="1 2">
    <name type="scientific">Pyropia yezoensis</name>
    <name type="common">Susabi-nori</name>
    <name type="synonym">Porphyra yezoensis</name>
    <dbReference type="NCBI Taxonomy" id="2788"/>
    <lineage>
        <taxon>Eukaryota</taxon>
        <taxon>Rhodophyta</taxon>
        <taxon>Bangiophyceae</taxon>
        <taxon>Bangiales</taxon>
        <taxon>Bangiaceae</taxon>
        <taxon>Pyropia</taxon>
    </lineage>
</organism>
<name>A0ACC3BQ86_PYRYE</name>
<dbReference type="Proteomes" id="UP000798662">
    <property type="component" value="Chromosome 1"/>
</dbReference>
<reference evidence="1" key="1">
    <citation type="submission" date="2019-11" db="EMBL/GenBank/DDBJ databases">
        <title>Nori genome reveals adaptations in red seaweeds to the harsh intertidal environment.</title>
        <authorList>
            <person name="Wang D."/>
            <person name="Mao Y."/>
        </authorList>
    </citation>
    <scope>NUCLEOTIDE SEQUENCE</scope>
    <source>
        <tissue evidence="1">Gametophyte</tissue>
    </source>
</reference>
<evidence type="ECO:0000313" key="1">
    <source>
        <dbReference type="EMBL" id="KAK1860078.1"/>
    </source>
</evidence>
<gene>
    <name evidence="1" type="ORF">I4F81_002669</name>
</gene>
<accession>A0ACC3BQ86</accession>
<keyword evidence="2" id="KW-1185">Reference proteome</keyword>
<proteinExistence type="predicted"/>
<sequence length="356" mass="35539">MVAPALADEGGVPPPLPPPLPRPPTPPELRGGRGGRGDGRGGGDLENRHPMVGGPPRRAQAAATTKGEGEGGRGGGVGAPVAQARGHRQAASRRRRRGGPLSSPTAAPLQPAAARPGDATTAPPPALSRRERGRTPGRDGSRGIGGGGGGWRGGGWKGGEETGMTHLVQTPRCEVAVANKGSTRHLSLPARPAPRHPLPPPLGPCGDTRQGGGRTAAAARALPLAPAEQAGSPPAGSLPPAVADGHAGVPHRTRPTPAGPRPPPLAGAPRTAPGHGGKQGKNKGGGQRERGGGGSTRHRLGPTHPPTHAHPSLCQPSPLSPAHTHTSLFSPQLSFLLSSQWRAGGGGGGGDGRARR</sequence>
<protein>
    <submittedName>
        <fullName evidence="1">Uncharacterized protein</fullName>
    </submittedName>
</protein>
<comment type="caution">
    <text evidence="1">The sequence shown here is derived from an EMBL/GenBank/DDBJ whole genome shotgun (WGS) entry which is preliminary data.</text>
</comment>
<dbReference type="EMBL" id="CM020618">
    <property type="protein sequence ID" value="KAK1860078.1"/>
    <property type="molecule type" value="Genomic_DNA"/>
</dbReference>